<dbReference type="EMBL" id="MDZB01000090">
    <property type="protein sequence ID" value="OGX87375.1"/>
    <property type="molecule type" value="Genomic_DNA"/>
</dbReference>
<proteinExistence type="predicted"/>
<feature type="transmembrane region" description="Helical" evidence="1">
    <location>
        <begin position="141"/>
        <end position="161"/>
    </location>
</feature>
<accession>A0A1G1T946</accession>
<keyword evidence="3" id="KW-1185">Reference proteome</keyword>
<reference evidence="2 3" key="1">
    <citation type="submission" date="2016-08" db="EMBL/GenBank/DDBJ databases">
        <title>Hymenobacter coccineus sp. nov., Hymenobacter lapidarius sp. nov. and Hymenobacter glacialis sp. nov., isolated from Antarctic soil.</title>
        <authorList>
            <person name="Sedlacek I."/>
            <person name="Kralova S."/>
            <person name="Kyrova K."/>
            <person name="Maslanova I."/>
            <person name="Stankova E."/>
            <person name="Vrbovska V."/>
            <person name="Nemec M."/>
            <person name="Bartak M."/>
            <person name="Svec P."/>
            <person name="Busse H.-J."/>
            <person name="Pantucek R."/>
        </authorList>
    </citation>
    <scope>NUCLEOTIDE SEQUENCE [LARGE SCALE GENOMIC DNA]</scope>
    <source>
        <strain evidence="2 3">CCM 8643</strain>
    </source>
</reference>
<keyword evidence="1" id="KW-0472">Membrane</keyword>
<evidence type="ECO:0008006" key="4">
    <source>
        <dbReference type="Google" id="ProtNLM"/>
    </source>
</evidence>
<dbReference type="STRING" id="1908237.BEN47_11255"/>
<keyword evidence="1" id="KW-0812">Transmembrane</keyword>
<evidence type="ECO:0000256" key="1">
    <source>
        <dbReference type="SAM" id="Phobius"/>
    </source>
</evidence>
<evidence type="ECO:0000313" key="3">
    <source>
        <dbReference type="Proteomes" id="UP000176294"/>
    </source>
</evidence>
<gene>
    <name evidence="2" type="ORF">BEN47_11255</name>
</gene>
<name>A0A1G1T946_9BACT</name>
<keyword evidence="1" id="KW-1133">Transmembrane helix</keyword>
<organism evidence="2 3">
    <name type="scientific">Hymenobacter lapidarius</name>
    <dbReference type="NCBI Taxonomy" id="1908237"/>
    <lineage>
        <taxon>Bacteria</taxon>
        <taxon>Pseudomonadati</taxon>
        <taxon>Bacteroidota</taxon>
        <taxon>Cytophagia</taxon>
        <taxon>Cytophagales</taxon>
        <taxon>Hymenobacteraceae</taxon>
        <taxon>Hymenobacter</taxon>
    </lineage>
</organism>
<feature type="transmembrane region" description="Helical" evidence="1">
    <location>
        <begin position="83"/>
        <end position="110"/>
    </location>
</feature>
<dbReference type="AlphaFoldDB" id="A0A1G1T946"/>
<dbReference type="Proteomes" id="UP000176294">
    <property type="component" value="Unassembled WGS sequence"/>
</dbReference>
<feature type="transmembrane region" description="Helical" evidence="1">
    <location>
        <begin position="20"/>
        <end position="42"/>
    </location>
</feature>
<evidence type="ECO:0000313" key="2">
    <source>
        <dbReference type="EMBL" id="OGX87375.1"/>
    </source>
</evidence>
<protein>
    <recommendedName>
        <fullName evidence="4">Potassium channel domain-containing protein</fullName>
    </recommendedName>
</protein>
<sequence>MRVTGILPVMPPFLLLALRVLAGMGGVMLIVTTMSAAIRSFVLPRNEVVRLNVSVFQGIRLFFDLAAKLANSYGRRDKIMAHYAPVALVALPIVWETLMSLGYTALYWAVGVGDLKSCYELSGSSLLTLGTAKTYGMWLNMLTYSEAALGLLLLTLLLSYLPTIYQAFSRREVTVALLELRAGTPPTAACLLNWLNHDGSVQNDDQQWAEWERWFVEIEESHTSLPILTFFRSPQPGRSWVTSGGLILDTAALLFAAVDGPRPRQVEITFKAGCLALNRVYRFFDDKARTEPTDLLPEEDTVEPGRAEFDAACAELTDRGLVLCDDRAAAWAHYKELRTRYASALEFLSRLTMAPSLKIAT</sequence>
<comment type="caution">
    <text evidence="2">The sequence shown here is derived from an EMBL/GenBank/DDBJ whole genome shotgun (WGS) entry which is preliminary data.</text>
</comment>